<proteinExistence type="predicted"/>
<dbReference type="Proteomes" id="UP000701801">
    <property type="component" value="Unassembled WGS sequence"/>
</dbReference>
<organism evidence="2 3">
    <name type="scientific">Hymenoscyphus albidus</name>
    <dbReference type="NCBI Taxonomy" id="595503"/>
    <lineage>
        <taxon>Eukaryota</taxon>
        <taxon>Fungi</taxon>
        <taxon>Dikarya</taxon>
        <taxon>Ascomycota</taxon>
        <taxon>Pezizomycotina</taxon>
        <taxon>Leotiomycetes</taxon>
        <taxon>Helotiales</taxon>
        <taxon>Helotiaceae</taxon>
        <taxon>Hymenoscyphus</taxon>
    </lineage>
</organism>
<keyword evidence="3" id="KW-1185">Reference proteome</keyword>
<dbReference type="AlphaFoldDB" id="A0A9N9QD45"/>
<gene>
    <name evidence="2" type="ORF">HYALB_00004004</name>
</gene>
<reference evidence="2" key="1">
    <citation type="submission" date="2021-07" db="EMBL/GenBank/DDBJ databases">
        <authorList>
            <person name="Durling M."/>
        </authorList>
    </citation>
    <scope>NUCLEOTIDE SEQUENCE</scope>
</reference>
<evidence type="ECO:0000313" key="2">
    <source>
        <dbReference type="EMBL" id="CAG8983177.1"/>
    </source>
</evidence>
<comment type="caution">
    <text evidence="2">The sequence shown here is derived from an EMBL/GenBank/DDBJ whole genome shotgun (WGS) entry which is preliminary data.</text>
</comment>
<feature type="region of interest" description="Disordered" evidence="1">
    <location>
        <begin position="1"/>
        <end position="41"/>
    </location>
</feature>
<name>A0A9N9QD45_9HELO</name>
<feature type="compositionally biased region" description="Basic and acidic residues" evidence="1">
    <location>
        <begin position="1"/>
        <end position="12"/>
    </location>
</feature>
<dbReference type="EMBL" id="CAJVRM010000719">
    <property type="protein sequence ID" value="CAG8983177.1"/>
    <property type="molecule type" value="Genomic_DNA"/>
</dbReference>
<sequence>MPPNPRPKEASAKRGGNQHTGPRNPPTAPESKDPFKGIIQGTAKTSIMITTRRPSKHWEDSKPFEKRAKREDIFRFCGVSERMGYAVIEGYNKGRKEGELPASARTFHNDIREEGTRGASVELASLKHNHWHLQKEFMKGERMTERYGKGS</sequence>
<evidence type="ECO:0000313" key="3">
    <source>
        <dbReference type="Proteomes" id="UP000701801"/>
    </source>
</evidence>
<protein>
    <submittedName>
        <fullName evidence="2">Uncharacterized protein</fullName>
    </submittedName>
</protein>
<dbReference type="OrthoDB" id="10396275at2759"/>
<accession>A0A9N9QD45</accession>
<evidence type="ECO:0000256" key="1">
    <source>
        <dbReference type="SAM" id="MobiDB-lite"/>
    </source>
</evidence>